<evidence type="ECO:0000313" key="3">
    <source>
        <dbReference type="EMBL" id="MFK4641346.1"/>
    </source>
</evidence>
<feature type="transmembrane region" description="Helical" evidence="1">
    <location>
        <begin position="136"/>
        <end position="158"/>
    </location>
</feature>
<sequence length="383" mass="41432">MGEWVWPAYVGVLGGVLLFGVFMVPIVAIQYRMYGRFTWRRFLGAAGLSVYGVALVAYTLLPLPDPTLLKCGPGGSTFQPVPFQFLDDIQRETSGLGITGTLTSRATLQVVFNVVLFIPWGVIARRYLSWNIAVSTLTGGIVSGLIEATQFTGLWGIYDCAYRLADVDDLITNTLGALIGAVIAPLVLWFMPQRRDLRAARGQSRPVTVRRRWLGMIIDYVALVFLGFGFVVVYSVGLLAIGADLPAADDTFSLVLMHLVPGFLVFYLPALVGSGASLGQRAVWLQPYWPATRRRALLRTSATGGLYVVLSFLGDLMPATAFGPLTGLLLLAAFVAVPLTKSRGLSGVLTGAQMVDSREIERRRVAGLVPGPAWRSQTTTAAE</sequence>
<dbReference type="EMBL" id="JBIYEW010000003">
    <property type="protein sequence ID" value="MFK4641346.1"/>
    <property type="molecule type" value="Genomic_DNA"/>
</dbReference>
<dbReference type="RefSeq" id="WP_404595632.1">
    <property type="nucleotide sequence ID" value="NZ_JBIYEW010000003.1"/>
</dbReference>
<keyword evidence="4" id="KW-1185">Reference proteome</keyword>
<reference evidence="3 4" key="1">
    <citation type="submission" date="2024-10" db="EMBL/GenBank/DDBJ databases">
        <title>Novel secondary metabolite-producing bacteria for plant disease control.</title>
        <authorList>
            <person name="Chevrette M."/>
        </authorList>
    </citation>
    <scope>NUCLEOTIDE SEQUENCE [LARGE SCALE GENOMIC DNA]</scope>
    <source>
        <strain evidence="3 4">J30 TE3557</strain>
    </source>
</reference>
<name>A0ABW8NCM2_9MICC</name>
<feature type="transmembrane region" description="Helical" evidence="1">
    <location>
        <begin position="319"/>
        <end position="339"/>
    </location>
</feature>
<keyword evidence="1" id="KW-1133">Transmembrane helix</keyword>
<accession>A0ABW8NCM2</accession>
<dbReference type="InterPro" id="IPR006976">
    <property type="entry name" value="VanZ-like"/>
</dbReference>
<feature type="transmembrane region" description="Helical" evidence="1">
    <location>
        <begin position="296"/>
        <end position="313"/>
    </location>
</feature>
<feature type="transmembrane region" description="Helical" evidence="1">
    <location>
        <begin position="41"/>
        <end position="61"/>
    </location>
</feature>
<proteinExistence type="predicted"/>
<evidence type="ECO:0000259" key="2">
    <source>
        <dbReference type="Pfam" id="PF04892"/>
    </source>
</evidence>
<protein>
    <submittedName>
        <fullName evidence="3">Glycopeptide antibiotics resistance protein</fullName>
    </submittedName>
</protein>
<keyword evidence="1" id="KW-0472">Membrane</keyword>
<feature type="transmembrane region" description="Helical" evidence="1">
    <location>
        <begin position="255"/>
        <end position="276"/>
    </location>
</feature>
<dbReference type="InterPro" id="IPR053150">
    <property type="entry name" value="Teicoplanin_resist-assoc"/>
</dbReference>
<dbReference type="PANTHER" id="PTHR36834:SF1">
    <property type="entry name" value="INTEGRAL MEMBRANE PROTEIN"/>
    <property type="match status" value="1"/>
</dbReference>
<gene>
    <name evidence="3" type="ORF">ABIA52_004235</name>
</gene>
<dbReference type="PANTHER" id="PTHR36834">
    <property type="entry name" value="MEMBRANE PROTEIN-RELATED"/>
    <property type="match status" value="1"/>
</dbReference>
<organism evidence="3 4">
    <name type="scientific">Paenarthrobacter histidinolovorans</name>
    <dbReference type="NCBI Taxonomy" id="43664"/>
    <lineage>
        <taxon>Bacteria</taxon>
        <taxon>Bacillati</taxon>
        <taxon>Actinomycetota</taxon>
        <taxon>Actinomycetes</taxon>
        <taxon>Micrococcales</taxon>
        <taxon>Micrococcaceae</taxon>
        <taxon>Paenarthrobacter</taxon>
    </lineage>
</organism>
<evidence type="ECO:0000256" key="1">
    <source>
        <dbReference type="SAM" id="Phobius"/>
    </source>
</evidence>
<feature type="transmembrane region" description="Helical" evidence="1">
    <location>
        <begin position="170"/>
        <end position="192"/>
    </location>
</feature>
<feature type="transmembrane region" description="Helical" evidence="1">
    <location>
        <begin position="106"/>
        <end position="124"/>
    </location>
</feature>
<dbReference type="Proteomes" id="UP001620520">
    <property type="component" value="Unassembled WGS sequence"/>
</dbReference>
<comment type="caution">
    <text evidence="3">The sequence shown here is derived from an EMBL/GenBank/DDBJ whole genome shotgun (WGS) entry which is preliminary data.</text>
</comment>
<keyword evidence="1" id="KW-0812">Transmembrane</keyword>
<feature type="transmembrane region" description="Helical" evidence="1">
    <location>
        <begin position="213"/>
        <end position="243"/>
    </location>
</feature>
<dbReference type="Pfam" id="PF04892">
    <property type="entry name" value="VanZ"/>
    <property type="match status" value="1"/>
</dbReference>
<feature type="domain" description="VanZ-like" evidence="2">
    <location>
        <begin position="50"/>
        <end position="187"/>
    </location>
</feature>
<feature type="transmembrane region" description="Helical" evidence="1">
    <location>
        <begin position="6"/>
        <end position="29"/>
    </location>
</feature>
<evidence type="ECO:0000313" key="4">
    <source>
        <dbReference type="Proteomes" id="UP001620520"/>
    </source>
</evidence>